<gene>
    <name evidence="11" type="primary">malQ</name>
    <name evidence="11" type="ORF">FYJ27_10005</name>
</gene>
<evidence type="ECO:0000256" key="8">
    <source>
        <dbReference type="ARBA" id="ARBA00031423"/>
    </source>
</evidence>
<evidence type="ECO:0000256" key="3">
    <source>
        <dbReference type="ARBA" id="ARBA00012560"/>
    </source>
</evidence>
<accession>A0A844FJL6</accession>
<dbReference type="RefSeq" id="WP_154484730.1">
    <property type="nucleotide sequence ID" value="NZ_VULR01000015.1"/>
</dbReference>
<dbReference type="OrthoDB" id="9811841at2"/>
<evidence type="ECO:0000256" key="1">
    <source>
        <dbReference type="ARBA" id="ARBA00000439"/>
    </source>
</evidence>
<dbReference type="SUPFAM" id="SSF51445">
    <property type="entry name" value="(Trans)glycosidases"/>
    <property type="match status" value="1"/>
</dbReference>
<evidence type="ECO:0000256" key="2">
    <source>
        <dbReference type="ARBA" id="ARBA00005684"/>
    </source>
</evidence>
<evidence type="ECO:0000256" key="9">
    <source>
        <dbReference type="ARBA" id="ARBA00031501"/>
    </source>
</evidence>
<protein>
    <recommendedName>
        <fullName evidence="4 10">4-alpha-glucanotransferase</fullName>
        <ecNumber evidence="3 10">2.4.1.25</ecNumber>
    </recommendedName>
    <alternativeName>
        <fullName evidence="8 10">Amylomaltase</fullName>
    </alternativeName>
    <alternativeName>
        <fullName evidence="9 10">Disproportionating enzyme</fullName>
    </alternativeName>
</protein>
<sequence>MTGRSSGILMHITSLPSPYGIGTFGKDAYRFVDFLEKAGQGYWQVLPLGLTGYGDSPYQSFSSFAGNPYFIDLELLREEGLLEKTDYQGLDFGNNDEKVDYKKIFQHKMPVLRTAYERGKEKYIEEIKTFREENKDWIEDFALYMAVKKEFDLKSWQEWDEDIKLRKESALEYYSGKLEDEIDYWIFLQYIFAKQWKELKSYANSKGIKIIGDIPIYVAPDSADTWANSELFLLDKDKKPIVVGGCPPDAFSSTGQLWGNPIYNWELLEERGFDWWIRRIENNMELFDVTRIDHFRGFESYWEVPFEEETAINGRWKKGPGMKLFHAINNTLGNVDIIAEDLGFLTEEVISLREETGYPGMKVLQFAFDTREESDYLPHNYDSNCVVYTGTHDNDTVGGWLKNAGASDVEHAIKYLKLNEDEGYHWGFIRGAWSSVANLSIAQMQDFLGLGSEARMNIPSTIGGNWQWRVKPEYLTDELAEKIHDMTKLYGR</sequence>
<dbReference type="EC" id="2.4.1.25" evidence="3 10"/>
<dbReference type="Proteomes" id="UP000462760">
    <property type="component" value="Unassembled WGS sequence"/>
</dbReference>
<evidence type="ECO:0000256" key="5">
    <source>
        <dbReference type="ARBA" id="ARBA00022676"/>
    </source>
</evidence>
<keyword evidence="7 10" id="KW-0119">Carbohydrate metabolism</keyword>
<dbReference type="PANTHER" id="PTHR32438">
    <property type="entry name" value="4-ALPHA-GLUCANOTRANSFERASE DPE1, CHLOROPLASTIC/AMYLOPLASTIC"/>
    <property type="match status" value="1"/>
</dbReference>
<proteinExistence type="inferred from homology"/>
<dbReference type="InterPro" id="IPR003385">
    <property type="entry name" value="Glyco_hydro_77"/>
</dbReference>
<dbReference type="EMBL" id="VULR01000015">
    <property type="protein sequence ID" value="MSS44055.1"/>
    <property type="molecule type" value="Genomic_DNA"/>
</dbReference>
<dbReference type="AlphaFoldDB" id="A0A844FJL6"/>
<dbReference type="InterPro" id="IPR017853">
    <property type="entry name" value="GH"/>
</dbReference>
<name>A0A844FJL6_9FIRM</name>
<dbReference type="NCBIfam" id="NF011080">
    <property type="entry name" value="PRK14508.1-3"/>
    <property type="match status" value="1"/>
</dbReference>
<dbReference type="GO" id="GO:0004134">
    <property type="term" value="F:4-alpha-glucanotransferase activity"/>
    <property type="evidence" value="ECO:0007669"/>
    <property type="project" value="UniProtKB-EC"/>
</dbReference>
<evidence type="ECO:0000256" key="7">
    <source>
        <dbReference type="ARBA" id="ARBA00023277"/>
    </source>
</evidence>
<evidence type="ECO:0000256" key="4">
    <source>
        <dbReference type="ARBA" id="ARBA00020295"/>
    </source>
</evidence>
<keyword evidence="6 10" id="KW-0808">Transferase</keyword>
<dbReference type="PANTHER" id="PTHR32438:SF5">
    <property type="entry name" value="4-ALPHA-GLUCANOTRANSFERASE DPE1, CHLOROPLASTIC_AMYLOPLASTIC"/>
    <property type="match status" value="1"/>
</dbReference>
<dbReference type="Gene3D" id="3.20.20.80">
    <property type="entry name" value="Glycosidases"/>
    <property type="match status" value="1"/>
</dbReference>
<dbReference type="GO" id="GO:0005975">
    <property type="term" value="P:carbohydrate metabolic process"/>
    <property type="evidence" value="ECO:0007669"/>
    <property type="project" value="InterPro"/>
</dbReference>
<reference evidence="11 12" key="1">
    <citation type="submission" date="2019-08" db="EMBL/GenBank/DDBJ databases">
        <title>In-depth cultivation of the pig gut microbiome towards novel bacterial diversity and tailored functional studies.</title>
        <authorList>
            <person name="Wylensek D."/>
            <person name="Hitch T.C.A."/>
            <person name="Clavel T."/>
        </authorList>
    </citation>
    <scope>NUCLEOTIDE SEQUENCE [LARGE SCALE GENOMIC DNA]</scope>
    <source>
        <strain evidence="11 12">Med78-601-WT-4W-RMD-3</strain>
    </source>
</reference>
<dbReference type="NCBIfam" id="TIGR00217">
    <property type="entry name" value="malQ"/>
    <property type="match status" value="1"/>
</dbReference>
<comment type="similarity">
    <text evidence="2 10">Belongs to the disproportionating enzyme family.</text>
</comment>
<keyword evidence="5 10" id="KW-0328">Glycosyltransferase</keyword>
<comment type="caution">
    <text evidence="11">The sequence shown here is derived from an EMBL/GenBank/DDBJ whole genome shotgun (WGS) entry which is preliminary data.</text>
</comment>
<evidence type="ECO:0000313" key="12">
    <source>
        <dbReference type="Proteomes" id="UP000462760"/>
    </source>
</evidence>
<evidence type="ECO:0000256" key="10">
    <source>
        <dbReference type="RuleBase" id="RU361207"/>
    </source>
</evidence>
<organism evidence="11 12">
    <name type="scientific">Anaerosalibacter bizertensis</name>
    <dbReference type="NCBI Taxonomy" id="932217"/>
    <lineage>
        <taxon>Bacteria</taxon>
        <taxon>Bacillati</taxon>
        <taxon>Bacillota</taxon>
        <taxon>Tissierellia</taxon>
        <taxon>Tissierellales</taxon>
        <taxon>Sporanaerobacteraceae</taxon>
        <taxon>Anaerosalibacter</taxon>
    </lineage>
</organism>
<dbReference type="Pfam" id="PF02446">
    <property type="entry name" value="Glyco_hydro_77"/>
    <property type="match status" value="1"/>
</dbReference>
<evidence type="ECO:0000313" key="11">
    <source>
        <dbReference type="EMBL" id="MSS44055.1"/>
    </source>
</evidence>
<comment type="catalytic activity">
    <reaction evidence="1 10">
        <text>Transfers a segment of a (1-&gt;4)-alpha-D-glucan to a new position in an acceptor, which may be glucose or a (1-&gt;4)-alpha-D-glucan.</text>
        <dbReference type="EC" id="2.4.1.25"/>
    </reaction>
</comment>
<evidence type="ECO:0000256" key="6">
    <source>
        <dbReference type="ARBA" id="ARBA00022679"/>
    </source>
</evidence>